<dbReference type="Proteomes" id="UP000242999">
    <property type="component" value="Unassembled WGS sequence"/>
</dbReference>
<keyword evidence="6 8" id="KW-0324">Glycolysis</keyword>
<evidence type="ECO:0000256" key="2">
    <source>
        <dbReference type="ARBA" id="ARBA00004939"/>
    </source>
</evidence>
<dbReference type="GO" id="GO:0004807">
    <property type="term" value="F:triose-phosphate isomerase activity"/>
    <property type="evidence" value="ECO:0007669"/>
    <property type="project" value="UniProtKB-UniRule"/>
</dbReference>
<dbReference type="RefSeq" id="WP_093308379.1">
    <property type="nucleotide sequence ID" value="NZ_FNYH01000002.1"/>
</dbReference>
<dbReference type="InterPro" id="IPR035990">
    <property type="entry name" value="TIM_sf"/>
</dbReference>
<proteinExistence type="inferred from homology"/>
<evidence type="ECO:0000256" key="6">
    <source>
        <dbReference type="ARBA" id="ARBA00023152"/>
    </source>
</evidence>
<evidence type="ECO:0000256" key="3">
    <source>
        <dbReference type="ARBA" id="ARBA00007422"/>
    </source>
</evidence>
<name>A0A1H6QUQ4_9GAMM</name>
<evidence type="ECO:0000256" key="9">
    <source>
        <dbReference type="RuleBase" id="RU363013"/>
    </source>
</evidence>
<feature type="active site" description="Proton acceptor" evidence="8">
    <location>
        <position position="168"/>
    </location>
</feature>
<evidence type="ECO:0000256" key="5">
    <source>
        <dbReference type="ARBA" id="ARBA00022490"/>
    </source>
</evidence>
<dbReference type="GO" id="GO:0005829">
    <property type="term" value="C:cytosol"/>
    <property type="evidence" value="ECO:0007669"/>
    <property type="project" value="TreeGrafter"/>
</dbReference>
<accession>A0A1H6QUQ4</accession>
<dbReference type="InterPro" id="IPR020861">
    <property type="entry name" value="Triosephosphate_isomerase_AS"/>
</dbReference>
<dbReference type="SUPFAM" id="SSF51351">
    <property type="entry name" value="Triosephosphate isomerase (TIM)"/>
    <property type="match status" value="1"/>
</dbReference>
<dbReference type="GO" id="GO:0006096">
    <property type="term" value="P:glycolytic process"/>
    <property type="evidence" value="ECO:0007669"/>
    <property type="project" value="UniProtKB-UniRule"/>
</dbReference>
<organism evidence="10 11">
    <name type="scientific">Allopseudospirillum japonicum</name>
    <dbReference type="NCBI Taxonomy" id="64971"/>
    <lineage>
        <taxon>Bacteria</taxon>
        <taxon>Pseudomonadati</taxon>
        <taxon>Pseudomonadota</taxon>
        <taxon>Gammaproteobacteria</taxon>
        <taxon>Oceanospirillales</taxon>
        <taxon>Oceanospirillaceae</taxon>
        <taxon>Allopseudospirillum</taxon>
    </lineage>
</organism>
<evidence type="ECO:0000256" key="1">
    <source>
        <dbReference type="ARBA" id="ARBA00004680"/>
    </source>
</evidence>
<dbReference type="Pfam" id="PF00121">
    <property type="entry name" value="TIM"/>
    <property type="match status" value="1"/>
</dbReference>
<dbReference type="PANTHER" id="PTHR21139">
    <property type="entry name" value="TRIOSEPHOSPHATE ISOMERASE"/>
    <property type="match status" value="1"/>
</dbReference>
<keyword evidence="7 8" id="KW-0413">Isomerase</keyword>
<dbReference type="NCBIfam" id="TIGR00419">
    <property type="entry name" value="tim"/>
    <property type="match status" value="1"/>
</dbReference>
<dbReference type="EMBL" id="FNYH01000002">
    <property type="protein sequence ID" value="SEI44674.1"/>
    <property type="molecule type" value="Genomic_DNA"/>
</dbReference>
<feature type="binding site" evidence="8">
    <location>
        <begin position="9"/>
        <end position="11"/>
    </location>
    <ligand>
        <name>substrate</name>
    </ligand>
</feature>
<evidence type="ECO:0000256" key="7">
    <source>
        <dbReference type="ARBA" id="ARBA00023235"/>
    </source>
</evidence>
<keyword evidence="4 8" id="KW-0312">Gluconeogenesis</keyword>
<comment type="catalytic activity">
    <reaction evidence="8 9">
        <text>D-glyceraldehyde 3-phosphate = dihydroxyacetone phosphate</text>
        <dbReference type="Rhea" id="RHEA:18585"/>
        <dbReference type="ChEBI" id="CHEBI:57642"/>
        <dbReference type="ChEBI" id="CHEBI:59776"/>
        <dbReference type="EC" id="5.3.1.1"/>
    </reaction>
</comment>
<comment type="subunit">
    <text evidence="8 9">Homodimer.</text>
</comment>
<dbReference type="InterPro" id="IPR022896">
    <property type="entry name" value="TrioseP_Isoase_bac/euk"/>
</dbReference>
<dbReference type="OrthoDB" id="9809429at2"/>
<comment type="subcellular location">
    <subcellularLocation>
        <location evidence="8 9">Cytoplasm</location>
    </subcellularLocation>
</comment>
<evidence type="ECO:0000256" key="4">
    <source>
        <dbReference type="ARBA" id="ARBA00022432"/>
    </source>
</evidence>
<feature type="binding site" evidence="8">
    <location>
        <begin position="235"/>
        <end position="236"/>
    </location>
    <ligand>
        <name>substrate</name>
    </ligand>
</feature>
<keyword evidence="11" id="KW-1185">Reference proteome</keyword>
<keyword evidence="5 8" id="KW-0963">Cytoplasm</keyword>
<dbReference type="UniPathway" id="UPA00138"/>
<dbReference type="STRING" id="64971.SAMN05421831_10224"/>
<dbReference type="Gene3D" id="3.20.20.70">
    <property type="entry name" value="Aldolase class I"/>
    <property type="match status" value="1"/>
</dbReference>
<protein>
    <recommendedName>
        <fullName evidence="8 9">Triosephosphate isomerase</fullName>
        <shortName evidence="8">TIM</shortName>
        <shortName evidence="8">TPI</shortName>
        <ecNumber evidence="8 9">5.3.1.1</ecNumber>
    </recommendedName>
    <alternativeName>
        <fullName evidence="8">Triose-phosphate isomerase</fullName>
    </alternativeName>
</protein>
<gene>
    <name evidence="8" type="primary">tpiA</name>
    <name evidence="10" type="ORF">SAMN05421831_10224</name>
</gene>
<dbReference type="InterPro" id="IPR013785">
    <property type="entry name" value="Aldolase_TIM"/>
</dbReference>
<dbReference type="AlphaFoldDB" id="A0A1H6QUQ4"/>
<comment type="function">
    <text evidence="8">Involved in the gluconeogenesis. Catalyzes stereospecifically the conversion of dihydroxyacetone phosphate (DHAP) to D-glyceraldehyde-3-phosphate (G3P).</text>
</comment>
<comment type="pathway">
    <text evidence="1 8 9">Carbohydrate degradation; glycolysis; D-glyceraldehyde 3-phosphate from glycerone phosphate: step 1/1.</text>
</comment>
<dbReference type="GO" id="GO:0006094">
    <property type="term" value="P:gluconeogenesis"/>
    <property type="evidence" value="ECO:0007669"/>
    <property type="project" value="UniProtKB-UniRule"/>
</dbReference>
<sequence length="255" mass="27015">MRTPLVAGNWKMHGHLSANADLLTALVSCADLQTKALEVLVCPPSIYLAQAHSLLAASAIQLGAQNFHPQNQGAFTGEIAAPMLQEFGVSYALVGHSERRSLFAEDDTFLLAKCQAALSARITPILCVGESLEEYEKGQGLEVVRAQVTSVVRALNPEEVQSLVIAYEPVWAIGTGLTATPEYAQQVHAEIRDQVAHWSEPSIAQQLRILYGGSVKPENAAALFAMPDVDGALVGGASLDAASFIAICQAAAHTS</sequence>
<dbReference type="UniPathway" id="UPA00109">
    <property type="reaction ID" value="UER00189"/>
</dbReference>
<dbReference type="PROSITE" id="PS00171">
    <property type="entry name" value="TIM_1"/>
    <property type="match status" value="1"/>
</dbReference>
<dbReference type="PROSITE" id="PS51440">
    <property type="entry name" value="TIM_2"/>
    <property type="match status" value="1"/>
</dbReference>
<dbReference type="GO" id="GO:0019563">
    <property type="term" value="P:glycerol catabolic process"/>
    <property type="evidence" value="ECO:0007669"/>
    <property type="project" value="TreeGrafter"/>
</dbReference>
<feature type="binding site" evidence="8">
    <location>
        <position position="214"/>
    </location>
    <ligand>
        <name>substrate</name>
    </ligand>
</feature>
<comment type="similarity">
    <text evidence="3 8 9">Belongs to the triosephosphate isomerase family.</text>
</comment>
<evidence type="ECO:0000313" key="10">
    <source>
        <dbReference type="EMBL" id="SEI44674.1"/>
    </source>
</evidence>
<dbReference type="CDD" id="cd00311">
    <property type="entry name" value="TIM"/>
    <property type="match status" value="1"/>
</dbReference>
<feature type="active site" description="Electrophile" evidence="8">
    <location>
        <position position="96"/>
    </location>
</feature>
<dbReference type="FunFam" id="3.20.20.70:FF:000016">
    <property type="entry name" value="Triosephosphate isomerase"/>
    <property type="match status" value="1"/>
</dbReference>
<dbReference type="EC" id="5.3.1.1" evidence="8 9"/>
<feature type="binding site" evidence="8">
    <location>
        <position position="174"/>
    </location>
    <ligand>
        <name>substrate</name>
    </ligand>
</feature>
<comment type="pathway">
    <text evidence="2">Carbohydrate metabolism; erythritol degradation.</text>
</comment>
<evidence type="ECO:0000256" key="8">
    <source>
        <dbReference type="HAMAP-Rule" id="MF_00147"/>
    </source>
</evidence>
<evidence type="ECO:0000313" key="11">
    <source>
        <dbReference type="Proteomes" id="UP000242999"/>
    </source>
</evidence>
<comment type="pathway">
    <text evidence="8 9">Carbohydrate biosynthesis; gluconeogenesis.</text>
</comment>
<dbReference type="GO" id="GO:0046166">
    <property type="term" value="P:glyceraldehyde-3-phosphate biosynthetic process"/>
    <property type="evidence" value="ECO:0007669"/>
    <property type="project" value="TreeGrafter"/>
</dbReference>
<dbReference type="PANTHER" id="PTHR21139:SF42">
    <property type="entry name" value="TRIOSEPHOSPHATE ISOMERASE"/>
    <property type="match status" value="1"/>
</dbReference>
<dbReference type="InterPro" id="IPR000652">
    <property type="entry name" value="Triosephosphate_isomerase"/>
</dbReference>
<dbReference type="HAMAP" id="MF_00147_B">
    <property type="entry name" value="TIM_B"/>
    <property type="match status" value="1"/>
</dbReference>
<reference evidence="11" key="1">
    <citation type="submission" date="2016-10" db="EMBL/GenBank/DDBJ databases">
        <authorList>
            <person name="Varghese N."/>
            <person name="Submissions S."/>
        </authorList>
    </citation>
    <scope>NUCLEOTIDE SEQUENCE [LARGE SCALE GENOMIC DNA]</scope>
    <source>
        <strain evidence="11">DSM 7165</strain>
    </source>
</reference>